<name>A0A4R3VI66_9SPHI</name>
<dbReference type="InterPro" id="IPR005490">
    <property type="entry name" value="LD_TPept_cat_dom"/>
</dbReference>
<dbReference type="AlphaFoldDB" id="A0A4R3VI66"/>
<reference evidence="2 3" key="1">
    <citation type="submission" date="2019-03" db="EMBL/GenBank/DDBJ databases">
        <title>Genomic Encyclopedia of Type Strains, Phase IV (KMG-IV): sequencing the most valuable type-strain genomes for metagenomic binning, comparative biology and taxonomic classification.</title>
        <authorList>
            <person name="Goeker M."/>
        </authorList>
    </citation>
    <scope>NUCLEOTIDE SEQUENCE [LARGE SCALE GENOMIC DNA]</scope>
    <source>
        <strain evidence="2 3">DSM 22362</strain>
    </source>
</reference>
<dbReference type="RefSeq" id="WP_243646184.1">
    <property type="nucleotide sequence ID" value="NZ_SMBZ01000075.1"/>
</dbReference>
<feature type="signal peptide" evidence="1">
    <location>
        <begin position="1"/>
        <end position="24"/>
    </location>
</feature>
<dbReference type="Pfam" id="PF13645">
    <property type="entry name" value="YkuD_2"/>
    <property type="match status" value="1"/>
</dbReference>
<gene>
    <name evidence="2" type="ORF">EDC17_10754</name>
</gene>
<comment type="caution">
    <text evidence="2">The sequence shown here is derived from an EMBL/GenBank/DDBJ whole genome shotgun (WGS) entry which is preliminary data.</text>
</comment>
<feature type="chain" id="PRO_5020379844" evidence="1">
    <location>
        <begin position="25"/>
        <end position="266"/>
    </location>
</feature>
<dbReference type="InterPro" id="IPR032676">
    <property type="entry name" value="YkuD_2"/>
</dbReference>
<accession>A0A4R3VI66</accession>
<dbReference type="GO" id="GO:0016740">
    <property type="term" value="F:transferase activity"/>
    <property type="evidence" value="ECO:0007669"/>
    <property type="project" value="InterPro"/>
</dbReference>
<dbReference type="PANTHER" id="PTHR38477:SF1">
    <property type="entry name" value="MUREIN L,D-TRANSPEPTIDASE CATALYTIC DOMAIN FAMILY PROTEIN"/>
    <property type="match status" value="1"/>
</dbReference>
<dbReference type="EMBL" id="SMBZ01000075">
    <property type="protein sequence ID" value="TCV05353.1"/>
    <property type="molecule type" value="Genomic_DNA"/>
</dbReference>
<dbReference type="CDD" id="cd16913">
    <property type="entry name" value="YkuD_like"/>
    <property type="match status" value="1"/>
</dbReference>
<keyword evidence="3" id="KW-1185">Reference proteome</keyword>
<dbReference type="Proteomes" id="UP000295197">
    <property type="component" value="Unassembled WGS sequence"/>
</dbReference>
<sequence length="266" mass="29459">MKKTKLLLMLMTLVGSITIISQTAATYYQTTSLTDSINSPIPLVKSDLKETKSAAELLYEEIGLSGKLNFDAFDQAMIGYESLEFKNKDIITVIDFTLPSTEKRMYVIDLKNKKLLYHTIVSHGRNSGEKYATAFSNRHGSYQSSLGFYSTANTYYGGNGYSLVLDGLEKGINDQAKARAVVIHGADYCSQSVINNTGRLGRSYGCPALPREVTKPIINTIKNGSMVYIYADNQNYMNASRVMKSAKTTLLAQHINDNADSTVRTY</sequence>
<proteinExistence type="predicted"/>
<dbReference type="PANTHER" id="PTHR38477">
    <property type="entry name" value="HYPOTHETICAL EXPORTED PROTEIN"/>
    <property type="match status" value="1"/>
</dbReference>
<organism evidence="2 3">
    <name type="scientific">Sphingobacterium alimentarium</name>
    <dbReference type="NCBI Taxonomy" id="797292"/>
    <lineage>
        <taxon>Bacteria</taxon>
        <taxon>Pseudomonadati</taxon>
        <taxon>Bacteroidota</taxon>
        <taxon>Sphingobacteriia</taxon>
        <taxon>Sphingobacteriales</taxon>
        <taxon>Sphingobacteriaceae</taxon>
        <taxon>Sphingobacterium</taxon>
    </lineage>
</organism>
<protein>
    <submittedName>
        <fullName evidence="2">L,D-transpeptidase-like protein</fullName>
    </submittedName>
</protein>
<evidence type="ECO:0000256" key="1">
    <source>
        <dbReference type="SAM" id="SignalP"/>
    </source>
</evidence>
<evidence type="ECO:0000313" key="2">
    <source>
        <dbReference type="EMBL" id="TCV05353.1"/>
    </source>
</evidence>
<evidence type="ECO:0000313" key="3">
    <source>
        <dbReference type="Proteomes" id="UP000295197"/>
    </source>
</evidence>
<keyword evidence="1" id="KW-0732">Signal</keyword>